<keyword evidence="2" id="KW-1185">Reference proteome</keyword>
<organism evidence="1 2">
    <name type="scientific">Mucuna pruriens</name>
    <name type="common">Velvet bean</name>
    <name type="synonym">Dolichos pruriens</name>
    <dbReference type="NCBI Taxonomy" id="157652"/>
    <lineage>
        <taxon>Eukaryota</taxon>
        <taxon>Viridiplantae</taxon>
        <taxon>Streptophyta</taxon>
        <taxon>Embryophyta</taxon>
        <taxon>Tracheophyta</taxon>
        <taxon>Spermatophyta</taxon>
        <taxon>Magnoliopsida</taxon>
        <taxon>eudicotyledons</taxon>
        <taxon>Gunneridae</taxon>
        <taxon>Pentapetalae</taxon>
        <taxon>rosids</taxon>
        <taxon>fabids</taxon>
        <taxon>Fabales</taxon>
        <taxon>Fabaceae</taxon>
        <taxon>Papilionoideae</taxon>
        <taxon>50 kb inversion clade</taxon>
        <taxon>NPAAA clade</taxon>
        <taxon>indigoferoid/millettioid clade</taxon>
        <taxon>Phaseoleae</taxon>
        <taxon>Mucuna</taxon>
    </lineage>
</organism>
<dbReference type="OrthoDB" id="1747743at2759"/>
<proteinExistence type="predicted"/>
<dbReference type="PANTHER" id="PTHR35046">
    <property type="entry name" value="ZINC KNUCKLE (CCHC-TYPE) FAMILY PROTEIN"/>
    <property type="match status" value="1"/>
</dbReference>
<dbReference type="AlphaFoldDB" id="A0A371G4U9"/>
<reference evidence="1" key="1">
    <citation type="submission" date="2018-05" db="EMBL/GenBank/DDBJ databases">
        <title>Draft genome of Mucuna pruriens seed.</title>
        <authorList>
            <person name="Nnadi N.E."/>
            <person name="Vos R."/>
            <person name="Hasami M.H."/>
            <person name="Devisetty U.K."/>
            <person name="Aguiy J.C."/>
        </authorList>
    </citation>
    <scope>NUCLEOTIDE SEQUENCE [LARGE SCALE GENOMIC DNA]</scope>
    <source>
        <strain evidence="1">JCA_2017</strain>
    </source>
</reference>
<name>A0A371G4U9_MUCPR</name>
<accession>A0A371G4U9</accession>
<dbReference type="PANTHER" id="PTHR35046:SF9">
    <property type="entry name" value="RNA-DIRECTED DNA POLYMERASE"/>
    <property type="match status" value="1"/>
</dbReference>
<gene>
    <name evidence="1" type="ORF">CR513_33204</name>
</gene>
<feature type="non-terminal residue" evidence="1">
    <location>
        <position position="1"/>
    </location>
</feature>
<protein>
    <submittedName>
        <fullName evidence="1">Uncharacterized protein</fullName>
    </submittedName>
</protein>
<evidence type="ECO:0000313" key="2">
    <source>
        <dbReference type="Proteomes" id="UP000257109"/>
    </source>
</evidence>
<dbReference type="EMBL" id="QJKJ01006753">
    <property type="protein sequence ID" value="RDX85586.1"/>
    <property type="molecule type" value="Genomic_DNA"/>
</dbReference>
<sequence length="148" mass="17272">MARFLNGLNRDIVNVLEMYQYVELQEMMHQEIKVEQQLKRRNSVKKNYNLRSFPWKDISKKKVVGSHSKAVDSKKNEIEVNPSKNRHINMIIDGGSCTNVDSSILVEKLNLQTAKHLRLYKLQWLSDIGEVKVDKQVLVPFTIGKYKD</sequence>
<dbReference type="Proteomes" id="UP000257109">
    <property type="component" value="Unassembled WGS sequence"/>
</dbReference>
<evidence type="ECO:0000313" key="1">
    <source>
        <dbReference type="EMBL" id="RDX85586.1"/>
    </source>
</evidence>
<comment type="caution">
    <text evidence="1">The sequence shown here is derived from an EMBL/GenBank/DDBJ whole genome shotgun (WGS) entry which is preliminary data.</text>
</comment>